<comment type="function">
    <text evidence="9">Involved in transport from the ER to the Golgi apparatus as well as in intra-Golgi transport. It belongs to a super-family of proteins called t-SNAREs or soluble NSF (N-ethylmaleimide-sensitive factor) attachment protein receptor.</text>
</comment>
<dbReference type="Proteomes" id="UP000092666">
    <property type="component" value="Unassembled WGS sequence"/>
</dbReference>
<feature type="transmembrane region" description="Helical" evidence="11">
    <location>
        <begin position="223"/>
        <end position="242"/>
    </location>
</feature>
<evidence type="ECO:0000256" key="5">
    <source>
        <dbReference type="ARBA" id="ARBA00022927"/>
    </source>
</evidence>
<name>A0A1B9GVZ3_9TREE</name>
<dbReference type="PANTHER" id="PTHR21094">
    <property type="entry name" value="GOS-28 SNARE- RELATED"/>
    <property type="match status" value="1"/>
</dbReference>
<keyword evidence="4 11" id="KW-0812">Transmembrane</keyword>
<dbReference type="GO" id="GO:0048219">
    <property type="term" value="P:inter-Golgi cisterna vesicle-mediated transport"/>
    <property type="evidence" value="ECO:0007669"/>
    <property type="project" value="TreeGrafter"/>
</dbReference>
<organism evidence="12 13">
    <name type="scientific">Kwoniella heveanensis BCC8398</name>
    <dbReference type="NCBI Taxonomy" id="1296120"/>
    <lineage>
        <taxon>Eukaryota</taxon>
        <taxon>Fungi</taxon>
        <taxon>Dikarya</taxon>
        <taxon>Basidiomycota</taxon>
        <taxon>Agaricomycotina</taxon>
        <taxon>Tremellomycetes</taxon>
        <taxon>Tremellales</taxon>
        <taxon>Cryptococcaceae</taxon>
        <taxon>Kwoniella</taxon>
    </lineage>
</organism>
<dbReference type="EMBL" id="KI669500">
    <property type="protein sequence ID" value="OCF35202.1"/>
    <property type="molecule type" value="Genomic_DNA"/>
</dbReference>
<comment type="similarity">
    <text evidence="2 9">Belongs to the GOSR1 family.</text>
</comment>
<evidence type="ECO:0000313" key="12">
    <source>
        <dbReference type="EMBL" id="OCF35202.1"/>
    </source>
</evidence>
<dbReference type="PANTHER" id="PTHR21094:SF2">
    <property type="entry name" value="GOLGI SNAP RECEPTOR COMPLEX MEMBER 1"/>
    <property type="match status" value="1"/>
</dbReference>
<keyword evidence="8 9" id="KW-0472">Membrane</keyword>
<evidence type="ECO:0000256" key="10">
    <source>
        <dbReference type="SAM" id="Coils"/>
    </source>
</evidence>
<evidence type="ECO:0000256" key="3">
    <source>
        <dbReference type="ARBA" id="ARBA00022448"/>
    </source>
</evidence>
<dbReference type="GO" id="GO:0015031">
    <property type="term" value="P:protein transport"/>
    <property type="evidence" value="ECO:0007669"/>
    <property type="project" value="UniProtKB-KW"/>
</dbReference>
<keyword evidence="10" id="KW-0175">Coiled coil</keyword>
<comment type="subcellular location">
    <subcellularLocation>
        <location evidence="1">Golgi apparatus membrane</location>
        <topology evidence="1">Single-pass type IV membrane protein</topology>
    </subcellularLocation>
</comment>
<gene>
    <name evidence="12" type="ORF">I316_03245</name>
</gene>
<evidence type="ECO:0000256" key="7">
    <source>
        <dbReference type="ARBA" id="ARBA00023034"/>
    </source>
</evidence>
<dbReference type="GO" id="GO:0006906">
    <property type="term" value="P:vesicle fusion"/>
    <property type="evidence" value="ECO:0007669"/>
    <property type="project" value="TreeGrafter"/>
</dbReference>
<reference evidence="12 13" key="1">
    <citation type="submission" date="2013-07" db="EMBL/GenBank/DDBJ databases">
        <title>The Genome Sequence of Cryptococcus heveanensis BCC8398.</title>
        <authorList>
            <consortium name="The Broad Institute Genome Sequencing Platform"/>
            <person name="Cuomo C."/>
            <person name="Litvintseva A."/>
            <person name="Chen Y."/>
            <person name="Heitman J."/>
            <person name="Sun S."/>
            <person name="Springer D."/>
            <person name="Dromer F."/>
            <person name="Young S.K."/>
            <person name="Zeng Q."/>
            <person name="Gargeya S."/>
            <person name="Fitzgerald M."/>
            <person name="Abouelleil A."/>
            <person name="Alvarado L."/>
            <person name="Berlin A.M."/>
            <person name="Chapman S.B."/>
            <person name="Dewar J."/>
            <person name="Goldberg J."/>
            <person name="Griggs A."/>
            <person name="Gujja S."/>
            <person name="Hansen M."/>
            <person name="Howarth C."/>
            <person name="Imamovic A."/>
            <person name="Larimer J."/>
            <person name="McCowan C."/>
            <person name="Murphy C."/>
            <person name="Pearson M."/>
            <person name="Priest M."/>
            <person name="Roberts A."/>
            <person name="Saif S."/>
            <person name="Shea T."/>
            <person name="Sykes S."/>
            <person name="Wortman J."/>
            <person name="Nusbaum C."/>
            <person name="Birren B."/>
        </authorList>
    </citation>
    <scope>NUCLEOTIDE SEQUENCE [LARGE SCALE GENOMIC DNA]</scope>
    <source>
        <strain evidence="12 13">BCC8398</strain>
    </source>
</reference>
<dbReference type="GO" id="GO:0006888">
    <property type="term" value="P:endoplasmic reticulum to Golgi vesicle-mediated transport"/>
    <property type="evidence" value="ECO:0007669"/>
    <property type="project" value="InterPro"/>
</dbReference>
<evidence type="ECO:0000256" key="2">
    <source>
        <dbReference type="ARBA" id="ARBA00008473"/>
    </source>
</evidence>
<dbReference type="GO" id="GO:0000139">
    <property type="term" value="C:Golgi membrane"/>
    <property type="evidence" value="ECO:0007669"/>
    <property type="project" value="UniProtKB-SubCell"/>
</dbReference>
<dbReference type="GO" id="GO:0031201">
    <property type="term" value="C:SNARE complex"/>
    <property type="evidence" value="ECO:0007669"/>
    <property type="project" value="TreeGrafter"/>
</dbReference>
<dbReference type="STRING" id="1296120.A0A1B9GVZ3"/>
<keyword evidence="3 9" id="KW-0813">Transport</keyword>
<dbReference type="GO" id="GO:0005797">
    <property type="term" value="C:Golgi medial cisterna"/>
    <property type="evidence" value="ECO:0007669"/>
    <property type="project" value="TreeGrafter"/>
</dbReference>
<keyword evidence="9" id="KW-0931">ER-Golgi transport</keyword>
<keyword evidence="7 9" id="KW-0333">Golgi apparatus</keyword>
<dbReference type="OrthoDB" id="422156at2759"/>
<dbReference type="PIRSF" id="PIRSF027109">
    <property type="entry name" value="Golgi_SNARE"/>
    <property type="match status" value="1"/>
</dbReference>
<protein>
    <recommendedName>
        <fullName evidence="9">Golgi SNAP receptor complex member 1</fullName>
    </recommendedName>
</protein>
<evidence type="ECO:0000256" key="6">
    <source>
        <dbReference type="ARBA" id="ARBA00022989"/>
    </source>
</evidence>
<evidence type="ECO:0000256" key="4">
    <source>
        <dbReference type="ARBA" id="ARBA00022692"/>
    </source>
</evidence>
<feature type="coiled-coil region" evidence="10">
    <location>
        <begin position="61"/>
        <end position="88"/>
    </location>
</feature>
<evidence type="ECO:0000256" key="9">
    <source>
        <dbReference type="PIRNR" id="PIRNR027109"/>
    </source>
</evidence>
<reference evidence="13" key="2">
    <citation type="submission" date="2013-12" db="EMBL/GenBank/DDBJ databases">
        <title>Evolution of pathogenesis and genome organization in the Tremellales.</title>
        <authorList>
            <person name="Cuomo C."/>
            <person name="Litvintseva A."/>
            <person name="Heitman J."/>
            <person name="Chen Y."/>
            <person name="Sun S."/>
            <person name="Springer D."/>
            <person name="Dromer F."/>
            <person name="Young S."/>
            <person name="Zeng Q."/>
            <person name="Chapman S."/>
            <person name="Gujja S."/>
            <person name="Saif S."/>
            <person name="Birren B."/>
        </authorList>
    </citation>
    <scope>NUCLEOTIDE SEQUENCE [LARGE SCALE GENOMIC DNA]</scope>
    <source>
        <strain evidence="13">BCC8398</strain>
    </source>
</reference>
<evidence type="ECO:0000256" key="8">
    <source>
        <dbReference type="ARBA" id="ARBA00023136"/>
    </source>
</evidence>
<dbReference type="InterPro" id="IPR023601">
    <property type="entry name" value="Golgi_SNAP_su1"/>
</dbReference>
<sequence>MSQSWDNARRHARALETALDSKLSTYSKLAATIARGGSNAGVGGIKDALSLEEEGDGVGGYKLVEEEIEELLVKLEQAIDDLTNLINHPSQPPSSSMQHAAQRHRDNLDDYRRDFVRTRSNVEQSIRRSNLLGSVRKDINDYKVSQSSQSQTDALLQDRGRIDSSHRMMDDTLNQAYATREDFAQQRTMLASIDSRMGGVLSQMPGINSLITMIRTRRRRDSIIMGCVVGVCVVLLLGYTFGF</sequence>
<keyword evidence="5 9" id="KW-0653">Protein transport</keyword>
<dbReference type="AlphaFoldDB" id="A0A1B9GVZ3"/>
<keyword evidence="6 11" id="KW-1133">Transmembrane helix</keyword>
<dbReference type="Pfam" id="PF12352">
    <property type="entry name" value="V-SNARE_C"/>
    <property type="match status" value="1"/>
</dbReference>
<evidence type="ECO:0000313" key="13">
    <source>
        <dbReference type="Proteomes" id="UP000092666"/>
    </source>
</evidence>
<evidence type="ECO:0000256" key="11">
    <source>
        <dbReference type="SAM" id="Phobius"/>
    </source>
</evidence>
<dbReference type="GO" id="GO:0005484">
    <property type="term" value="F:SNAP receptor activity"/>
    <property type="evidence" value="ECO:0007669"/>
    <property type="project" value="TreeGrafter"/>
</dbReference>
<accession>A0A1B9GVZ3</accession>
<keyword evidence="13" id="KW-1185">Reference proteome</keyword>
<proteinExistence type="inferred from homology"/>
<comment type="subunit">
    <text evidence="9">Component of several multiprotein Golgi SNARE complexes.</text>
</comment>
<evidence type="ECO:0000256" key="1">
    <source>
        <dbReference type="ARBA" id="ARBA00004409"/>
    </source>
</evidence>
<dbReference type="GO" id="GO:0005801">
    <property type="term" value="C:cis-Golgi network"/>
    <property type="evidence" value="ECO:0007669"/>
    <property type="project" value="InterPro"/>
</dbReference>